<protein>
    <submittedName>
        <fullName evidence="2">Uncharacterized protein</fullName>
    </submittedName>
</protein>
<keyword evidence="1" id="KW-0175">Coiled coil</keyword>
<accession>A0A0N1I666</accession>
<dbReference type="OMA" id="MEMQEVT"/>
<dbReference type="VEuPathDB" id="TriTrypDB:Lsey_0047_0150"/>
<organism evidence="2 3">
    <name type="scientific">Leptomonas seymouri</name>
    <dbReference type="NCBI Taxonomy" id="5684"/>
    <lineage>
        <taxon>Eukaryota</taxon>
        <taxon>Discoba</taxon>
        <taxon>Euglenozoa</taxon>
        <taxon>Kinetoplastea</taxon>
        <taxon>Metakinetoplastina</taxon>
        <taxon>Trypanosomatida</taxon>
        <taxon>Trypanosomatidae</taxon>
        <taxon>Leishmaniinae</taxon>
        <taxon>Leptomonas</taxon>
    </lineage>
</organism>
<reference evidence="2 3" key="1">
    <citation type="journal article" date="2015" name="PLoS Pathog.">
        <title>Leptomonas seymouri: Adaptations to the Dixenous Life Cycle Analyzed by Genome Sequencing, Transcriptome Profiling and Co-infection with Leishmania donovani.</title>
        <authorList>
            <person name="Kraeva N."/>
            <person name="Butenko A."/>
            <person name="Hlavacova J."/>
            <person name="Kostygov A."/>
            <person name="Myskova J."/>
            <person name="Grybchuk D."/>
            <person name="Lestinova T."/>
            <person name="Votypka J."/>
            <person name="Volf P."/>
            <person name="Opperdoes F."/>
            <person name="Flegontov P."/>
            <person name="Lukes J."/>
            <person name="Yurchenko V."/>
        </authorList>
    </citation>
    <scope>NUCLEOTIDE SEQUENCE [LARGE SCALE GENOMIC DNA]</scope>
    <source>
        <strain evidence="2 3">ATCC 30220</strain>
    </source>
</reference>
<feature type="coiled-coil region" evidence="1">
    <location>
        <begin position="4"/>
        <end position="49"/>
    </location>
</feature>
<dbReference type="EMBL" id="LJSK01000047">
    <property type="protein sequence ID" value="KPI88534.1"/>
    <property type="molecule type" value="Genomic_DNA"/>
</dbReference>
<keyword evidence="3" id="KW-1185">Reference proteome</keyword>
<evidence type="ECO:0000313" key="3">
    <source>
        <dbReference type="Proteomes" id="UP000038009"/>
    </source>
</evidence>
<dbReference type="AlphaFoldDB" id="A0A0N1I666"/>
<evidence type="ECO:0000313" key="2">
    <source>
        <dbReference type="EMBL" id="KPI88534.1"/>
    </source>
</evidence>
<dbReference type="OrthoDB" id="272458at2759"/>
<comment type="caution">
    <text evidence="2">The sequence shown here is derived from an EMBL/GenBank/DDBJ whole genome shotgun (WGS) entry which is preliminary data.</text>
</comment>
<evidence type="ECO:0000256" key="1">
    <source>
        <dbReference type="SAM" id="Coils"/>
    </source>
</evidence>
<sequence length="94" mass="10571">MSTVQELQAQLDALRTQHAKEVQAARATLTRLQEDLTNIQVDTDALEKEEAELYNQFVRSKSPAAEPEQNPFKGVIVQSFFSLIDCDEGKCRST</sequence>
<name>A0A0N1I666_LEPSE</name>
<dbReference type="Proteomes" id="UP000038009">
    <property type="component" value="Unassembled WGS sequence"/>
</dbReference>
<proteinExistence type="predicted"/>
<gene>
    <name evidence="2" type="ORF">ABL78_2346</name>
</gene>